<dbReference type="PANTHER" id="PTHR10507">
    <property type="entry name" value="CDC45-RELATED PROTEIN"/>
    <property type="match status" value="1"/>
</dbReference>
<comment type="similarity">
    <text evidence="2">Belongs to the CDC45 family.</text>
</comment>
<evidence type="ECO:0000256" key="1">
    <source>
        <dbReference type="ARBA" id="ARBA00004123"/>
    </source>
</evidence>
<evidence type="ECO:0000256" key="4">
    <source>
        <dbReference type="ARBA" id="ARBA00023242"/>
    </source>
</evidence>
<dbReference type="GO" id="GO:1902977">
    <property type="term" value="P:mitotic DNA replication preinitiation complex assembly"/>
    <property type="evidence" value="ECO:0007669"/>
    <property type="project" value="TreeGrafter"/>
</dbReference>
<evidence type="ECO:0000256" key="5">
    <source>
        <dbReference type="ARBA" id="ARBA00023306"/>
    </source>
</evidence>
<evidence type="ECO:0000256" key="3">
    <source>
        <dbReference type="ARBA" id="ARBA00022705"/>
    </source>
</evidence>
<dbReference type="KEGG" id="aten:116288148"/>
<keyword evidence="3" id="KW-0235">DNA replication</keyword>
<dbReference type="GeneID" id="116288148"/>
<keyword evidence="7" id="KW-1185">Reference proteome</keyword>
<dbReference type="GO" id="GO:0003682">
    <property type="term" value="F:chromatin binding"/>
    <property type="evidence" value="ECO:0007669"/>
    <property type="project" value="TreeGrafter"/>
</dbReference>
<keyword evidence="4" id="KW-0539">Nucleus</keyword>
<organism evidence="7 8">
    <name type="scientific">Actinia tenebrosa</name>
    <name type="common">Australian red waratah sea anemone</name>
    <dbReference type="NCBI Taxonomy" id="6105"/>
    <lineage>
        <taxon>Eukaryota</taxon>
        <taxon>Metazoa</taxon>
        <taxon>Cnidaria</taxon>
        <taxon>Anthozoa</taxon>
        <taxon>Hexacorallia</taxon>
        <taxon>Actiniaria</taxon>
        <taxon>Actiniidae</taxon>
        <taxon>Actinia</taxon>
    </lineage>
</organism>
<dbReference type="PANTHER" id="PTHR10507:SF0">
    <property type="entry name" value="CELL DIVISION CONTROL PROTEIN 45 HOMOLOG"/>
    <property type="match status" value="1"/>
</dbReference>
<dbReference type="GO" id="GO:0000727">
    <property type="term" value="P:double-strand break repair via break-induced replication"/>
    <property type="evidence" value="ECO:0007669"/>
    <property type="project" value="TreeGrafter"/>
</dbReference>
<dbReference type="InterPro" id="IPR003874">
    <property type="entry name" value="CDC45"/>
</dbReference>
<dbReference type="AlphaFoldDB" id="A0A6P8H5L2"/>
<evidence type="ECO:0000313" key="8">
    <source>
        <dbReference type="RefSeq" id="XP_031550751.1"/>
    </source>
</evidence>
<dbReference type="GO" id="GO:0003697">
    <property type="term" value="F:single-stranded DNA binding"/>
    <property type="evidence" value="ECO:0007669"/>
    <property type="project" value="TreeGrafter"/>
</dbReference>
<dbReference type="InParanoid" id="A0A6P8H5L2"/>
<dbReference type="GO" id="GO:0031261">
    <property type="term" value="C:DNA replication preinitiation complex"/>
    <property type="evidence" value="ECO:0007669"/>
    <property type="project" value="TreeGrafter"/>
</dbReference>
<keyword evidence="8" id="KW-0132">Cell division</keyword>
<feature type="region of interest" description="Disordered" evidence="6">
    <location>
        <begin position="140"/>
        <end position="175"/>
    </location>
</feature>
<dbReference type="Proteomes" id="UP000515163">
    <property type="component" value="Unplaced"/>
</dbReference>
<dbReference type="FunCoup" id="A0A6P8H5L2">
    <property type="interactions" value="1391"/>
</dbReference>
<sequence>MFVEKLKEEVYDVIAQERVLVLVSMDVDALCSCKILQWLFKCDNIQYTLVPISGKEDLAKAYLEHSDQIKHIFLINCGGNINLLETLEPDEDVRFYVADSHRPFDLDNIYNQDQVKLLMKEGETLEVPEFDDIYADSEDEFDEDNDEEDNDDGSEPSSKRQKTDGETSISSRGKRRQWERKRQDILYRYYEFAFYGTASSVIMYELAWKMSKDSNDLLWWSAIGLTDQFVNERIDSDKYVSDAESLHEHVMRHNHGTDENGVSINCMKIAFDTEMRLALYRHWSLFDSICHSNYTACRFRVWTMKGKKKLHEFLADMGIPLAQSRENYTSMDVELRNNLKEWVCTSAEKFGMDEITYGSFNVQYGFRNKLCASDCVYAVIALLEAPEEASKSDKFLEALDSLSRSNTSLLNEGITMAKTQMIALVNQVRSLIDMHQVVCAGPFLYAYLREGTPDLKMFSKPIVLGALARYVLSAYVGMSKNKRAAALPFVLAVPLDTDKGTCLVTGVPPIADESKKNFLGRAFEMAAEKTKARSQHDYFDPAVIEIKSEDREKFFDALSALLL</sequence>
<accession>A0A6P8H5L2</accession>
<dbReference type="GO" id="GO:0051301">
    <property type="term" value="P:cell division"/>
    <property type="evidence" value="ECO:0007669"/>
    <property type="project" value="UniProtKB-KW"/>
</dbReference>
<comment type="subcellular location">
    <subcellularLocation>
        <location evidence="1">Nucleus</location>
    </subcellularLocation>
</comment>
<dbReference type="GO" id="GO:0006270">
    <property type="term" value="P:DNA replication initiation"/>
    <property type="evidence" value="ECO:0007669"/>
    <property type="project" value="InterPro"/>
</dbReference>
<keyword evidence="5" id="KW-0131">Cell cycle</keyword>
<dbReference type="OrthoDB" id="10258882at2759"/>
<protein>
    <submittedName>
        <fullName evidence="8">Cell division control protein 45 homolog</fullName>
    </submittedName>
</protein>
<evidence type="ECO:0000256" key="2">
    <source>
        <dbReference type="ARBA" id="ARBA00010727"/>
    </source>
</evidence>
<evidence type="ECO:0000313" key="7">
    <source>
        <dbReference type="Proteomes" id="UP000515163"/>
    </source>
</evidence>
<reference evidence="8" key="1">
    <citation type="submission" date="2025-08" db="UniProtKB">
        <authorList>
            <consortium name="RefSeq"/>
        </authorList>
    </citation>
    <scope>IDENTIFICATION</scope>
    <source>
        <tissue evidence="8">Tentacle</tissue>
    </source>
</reference>
<feature type="compositionally biased region" description="Acidic residues" evidence="6">
    <location>
        <begin position="140"/>
        <end position="154"/>
    </location>
</feature>
<gene>
    <name evidence="8" type="primary">LOC116288148</name>
</gene>
<dbReference type="GO" id="GO:0003688">
    <property type="term" value="F:DNA replication origin binding"/>
    <property type="evidence" value="ECO:0007669"/>
    <property type="project" value="TreeGrafter"/>
</dbReference>
<dbReference type="Pfam" id="PF02724">
    <property type="entry name" value="CDC45"/>
    <property type="match status" value="1"/>
</dbReference>
<dbReference type="RefSeq" id="XP_031550751.1">
    <property type="nucleotide sequence ID" value="XM_031694891.1"/>
</dbReference>
<evidence type="ECO:0000256" key="6">
    <source>
        <dbReference type="SAM" id="MobiDB-lite"/>
    </source>
</evidence>
<name>A0A6P8H5L2_ACTTE</name>
<proteinExistence type="inferred from homology"/>